<dbReference type="SUPFAM" id="SSF55781">
    <property type="entry name" value="GAF domain-like"/>
    <property type="match status" value="1"/>
</dbReference>
<dbReference type="SUPFAM" id="SSF46785">
    <property type="entry name" value="Winged helix' DNA-binding domain"/>
    <property type="match status" value="1"/>
</dbReference>
<dbReference type="GO" id="GO:0003677">
    <property type="term" value="F:DNA binding"/>
    <property type="evidence" value="ECO:0007669"/>
    <property type="project" value="UniProtKB-KW"/>
</dbReference>
<gene>
    <name evidence="6" type="ORF">CR159_13715</name>
</gene>
<dbReference type="PANTHER" id="PTHR30136:SF39">
    <property type="entry name" value="TRANSCRIPTIONAL REGULATORY PROTEIN"/>
    <property type="match status" value="1"/>
</dbReference>
<comment type="caution">
    <text evidence="6">The sequence shown here is derived from an EMBL/GenBank/DDBJ whole genome shotgun (WGS) entry which is preliminary data.</text>
</comment>
<accession>A0A2N4U2Y2</accession>
<evidence type="ECO:0000256" key="1">
    <source>
        <dbReference type="ARBA" id="ARBA00023015"/>
    </source>
</evidence>
<keyword evidence="2" id="KW-0238">DNA-binding</keyword>
<dbReference type="PANTHER" id="PTHR30136">
    <property type="entry name" value="HELIX-TURN-HELIX TRANSCRIPTIONAL REGULATOR, ICLR FAMILY"/>
    <property type="match status" value="1"/>
</dbReference>
<dbReference type="InterPro" id="IPR036390">
    <property type="entry name" value="WH_DNA-bd_sf"/>
</dbReference>
<evidence type="ECO:0000259" key="5">
    <source>
        <dbReference type="PROSITE" id="PS51078"/>
    </source>
</evidence>
<dbReference type="GO" id="GO:0045892">
    <property type="term" value="P:negative regulation of DNA-templated transcription"/>
    <property type="evidence" value="ECO:0007669"/>
    <property type="project" value="TreeGrafter"/>
</dbReference>
<protein>
    <submittedName>
        <fullName evidence="6">IclR family transcriptional regulator</fullName>
    </submittedName>
</protein>
<dbReference type="AlphaFoldDB" id="A0A2N4U2Y2"/>
<reference evidence="6 7" key="1">
    <citation type="submission" date="2017-10" db="EMBL/GenBank/DDBJ databases">
        <title>Two draft genome sequences of Pusillimonas sp. strains isolated from a nitrate- and radionuclide-contaminated groundwater in Russia.</title>
        <authorList>
            <person name="Grouzdev D.S."/>
            <person name="Tourova T.P."/>
            <person name="Goeva M.A."/>
            <person name="Babich T.L."/>
            <person name="Sokolova D.S."/>
            <person name="Abdullin R."/>
            <person name="Poltaraus A.B."/>
            <person name="Toshchakov S.V."/>
            <person name="Nazina T.N."/>
        </authorList>
    </citation>
    <scope>NUCLEOTIDE SEQUENCE [LARGE SCALE GENOMIC DNA]</scope>
    <source>
        <strain evidence="6 7">JR1/69-3-13</strain>
    </source>
</reference>
<dbReference type="SMART" id="SM00346">
    <property type="entry name" value="HTH_ICLR"/>
    <property type="match status" value="1"/>
</dbReference>
<keyword evidence="3" id="KW-0804">Transcription</keyword>
<dbReference type="Pfam" id="PF09339">
    <property type="entry name" value="HTH_IclR"/>
    <property type="match status" value="1"/>
</dbReference>
<evidence type="ECO:0000256" key="2">
    <source>
        <dbReference type="ARBA" id="ARBA00023125"/>
    </source>
</evidence>
<dbReference type="InterPro" id="IPR050707">
    <property type="entry name" value="HTH_MetabolicPath_Reg"/>
</dbReference>
<keyword evidence="1" id="KW-0805">Transcription regulation</keyword>
<dbReference type="Pfam" id="PF01614">
    <property type="entry name" value="IclR_C"/>
    <property type="match status" value="1"/>
</dbReference>
<evidence type="ECO:0000313" key="7">
    <source>
        <dbReference type="Proteomes" id="UP000234190"/>
    </source>
</evidence>
<organism evidence="6 7">
    <name type="scientific">Pollutimonas subterranea</name>
    <dbReference type="NCBI Taxonomy" id="2045210"/>
    <lineage>
        <taxon>Bacteria</taxon>
        <taxon>Pseudomonadati</taxon>
        <taxon>Pseudomonadota</taxon>
        <taxon>Betaproteobacteria</taxon>
        <taxon>Burkholderiales</taxon>
        <taxon>Alcaligenaceae</taxon>
        <taxon>Pollutimonas</taxon>
    </lineage>
</organism>
<dbReference type="EMBL" id="PDNW01000011">
    <property type="protein sequence ID" value="PLC49353.1"/>
    <property type="molecule type" value="Genomic_DNA"/>
</dbReference>
<sequence>MPARTASQSTVSGTQTIQRAALLLRLLTSHNRTGLRLVDLHQKAELERSTTHRILQGLIAEQLVSQHPSNKRYFLGNSIYEMGLAAAPPFNLRDICHPHIKALAQISGDTVFLVVRSGFDGVCVDRQEGSFPIRVFIMDVGRRRPLNVGGGNIAIMSTLTDAEIERICLVNRDRIAESYPNYSEKTLHERIAQARAKGYLVNNILEVPRARSIAVPVRTSFEGSATVALSISAVDDRMQPSRIEELSTLLLETAKKIEEETAALLR</sequence>
<feature type="domain" description="HTH iclR-type" evidence="4">
    <location>
        <begin position="14"/>
        <end position="77"/>
    </location>
</feature>
<name>A0A2N4U2Y2_9BURK</name>
<dbReference type="InterPro" id="IPR036388">
    <property type="entry name" value="WH-like_DNA-bd_sf"/>
</dbReference>
<dbReference type="Proteomes" id="UP000234190">
    <property type="component" value="Unassembled WGS sequence"/>
</dbReference>
<dbReference type="GO" id="GO:0003700">
    <property type="term" value="F:DNA-binding transcription factor activity"/>
    <property type="evidence" value="ECO:0007669"/>
    <property type="project" value="TreeGrafter"/>
</dbReference>
<dbReference type="Gene3D" id="1.10.10.10">
    <property type="entry name" value="Winged helix-like DNA-binding domain superfamily/Winged helix DNA-binding domain"/>
    <property type="match status" value="1"/>
</dbReference>
<dbReference type="InterPro" id="IPR005471">
    <property type="entry name" value="Tscrpt_reg_IclR_N"/>
</dbReference>
<evidence type="ECO:0000259" key="4">
    <source>
        <dbReference type="PROSITE" id="PS51077"/>
    </source>
</evidence>
<dbReference type="Gene3D" id="3.30.450.40">
    <property type="match status" value="1"/>
</dbReference>
<feature type="domain" description="IclR-ED" evidence="5">
    <location>
        <begin position="78"/>
        <end position="263"/>
    </location>
</feature>
<evidence type="ECO:0000256" key="3">
    <source>
        <dbReference type="ARBA" id="ARBA00023163"/>
    </source>
</evidence>
<dbReference type="InterPro" id="IPR029016">
    <property type="entry name" value="GAF-like_dom_sf"/>
</dbReference>
<proteinExistence type="predicted"/>
<keyword evidence="7" id="KW-1185">Reference proteome</keyword>
<dbReference type="InterPro" id="IPR014757">
    <property type="entry name" value="Tscrpt_reg_IclR_C"/>
</dbReference>
<dbReference type="PROSITE" id="PS51077">
    <property type="entry name" value="HTH_ICLR"/>
    <property type="match status" value="1"/>
</dbReference>
<dbReference type="PROSITE" id="PS51078">
    <property type="entry name" value="ICLR_ED"/>
    <property type="match status" value="1"/>
</dbReference>
<evidence type="ECO:0000313" key="6">
    <source>
        <dbReference type="EMBL" id="PLC49353.1"/>
    </source>
</evidence>